<accession>A0A0E9W7X1</accession>
<evidence type="ECO:0000313" key="1">
    <source>
        <dbReference type="EMBL" id="JAH86391.1"/>
    </source>
</evidence>
<dbReference type="AlphaFoldDB" id="A0A0E9W7X1"/>
<reference evidence="1" key="2">
    <citation type="journal article" date="2015" name="Fish Shellfish Immunol.">
        <title>Early steps in the European eel (Anguilla anguilla)-Vibrio vulnificus interaction in the gills: Role of the RtxA13 toxin.</title>
        <authorList>
            <person name="Callol A."/>
            <person name="Pajuelo D."/>
            <person name="Ebbesson L."/>
            <person name="Teles M."/>
            <person name="MacKenzie S."/>
            <person name="Amaro C."/>
        </authorList>
    </citation>
    <scope>NUCLEOTIDE SEQUENCE</scope>
</reference>
<name>A0A0E9W7X1_ANGAN</name>
<protein>
    <submittedName>
        <fullName evidence="1">Uncharacterized protein</fullName>
    </submittedName>
</protein>
<proteinExistence type="predicted"/>
<organism evidence="1">
    <name type="scientific">Anguilla anguilla</name>
    <name type="common">European freshwater eel</name>
    <name type="synonym">Muraena anguilla</name>
    <dbReference type="NCBI Taxonomy" id="7936"/>
    <lineage>
        <taxon>Eukaryota</taxon>
        <taxon>Metazoa</taxon>
        <taxon>Chordata</taxon>
        <taxon>Craniata</taxon>
        <taxon>Vertebrata</taxon>
        <taxon>Euteleostomi</taxon>
        <taxon>Actinopterygii</taxon>
        <taxon>Neopterygii</taxon>
        <taxon>Teleostei</taxon>
        <taxon>Anguilliformes</taxon>
        <taxon>Anguillidae</taxon>
        <taxon>Anguilla</taxon>
    </lineage>
</organism>
<sequence>MADIPFNLTALVFSFSGTELEMNKLQRFLYAKESDGSSTQHAFLKV</sequence>
<dbReference type="EMBL" id="GBXM01022186">
    <property type="protein sequence ID" value="JAH86391.1"/>
    <property type="molecule type" value="Transcribed_RNA"/>
</dbReference>
<reference evidence="1" key="1">
    <citation type="submission" date="2014-11" db="EMBL/GenBank/DDBJ databases">
        <authorList>
            <person name="Amaro Gonzalez C."/>
        </authorList>
    </citation>
    <scope>NUCLEOTIDE SEQUENCE</scope>
</reference>